<dbReference type="UniPathway" id="UPA00113">
    <property type="reaction ID" value="UER00529"/>
</dbReference>
<evidence type="ECO:0000313" key="10">
    <source>
        <dbReference type="EMBL" id="EFE39508.1"/>
    </source>
</evidence>
<evidence type="ECO:0000256" key="1">
    <source>
        <dbReference type="ARBA" id="ARBA00004184"/>
    </source>
</evidence>
<dbReference type="PANTHER" id="PTHR13355">
    <property type="entry name" value="GLUCOSAMINE 6-PHOSPHATE N-ACETYLTRANSFERASE"/>
    <property type="match status" value="1"/>
</dbReference>
<dbReference type="PROSITE" id="PS51186">
    <property type="entry name" value="GNAT"/>
    <property type="match status" value="1"/>
</dbReference>
<evidence type="ECO:0000256" key="8">
    <source>
        <dbReference type="RuleBase" id="RU365086"/>
    </source>
</evidence>
<dbReference type="FunFam" id="3.40.630.30:FF:000048">
    <property type="entry name" value="Glucosamine 6-phosphate N-acetyltransferase"/>
    <property type="match status" value="1"/>
</dbReference>
<comment type="subcellular location">
    <subcellularLocation>
        <location evidence="1">Endomembrane system</location>
        <topology evidence="1">Peripheral membrane protein</topology>
    </subcellularLocation>
    <subcellularLocation>
        <location evidence="2">Endoplasmic reticulum membrane</location>
    </subcellularLocation>
</comment>
<dbReference type="GeneID" id="9583896"/>
<comment type="pathway">
    <text evidence="8">Nucleotide-sugar biosynthesis; UDP-N-acetyl-alpha-D-glucosamine biosynthesis; N-acetyl-alpha-D-glucosamine 1-phosphate from alpha-D-glucosamine 6-phosphate (route I): step 1/2.</text>
</comment>
<keyword evidence="5" id="KW-0256">Endoplasmic reticulum</keyword>
<evidence type="ECO:0000259" key="9">
    <source>
        <dbReference type="PROSITE" id="PS51186"/>
    </source>
</evidence>
<evidence type="ECO:0000256" key="5">
    <source>
        <dbReference type="ARBA" id="ARBA00022824"/>
    </source>
</evidence>
<evidence type="ECO:0000256" key="4">
    <source>
        <dbReference type="ARBA" id="ARBA00022679"/>
    </source>
</evidence>
<dbReference type="EMBL" id="ACYE01000334">
    <property type="protein sequence ID" value="EFE39508.1"/>
    <property type="molecule type" value="Genomic_DNA"/>
</dbReference>
<protein>
    <recommendedName>
        <fullName evidence="8">Glucosamine 6-phosphate N-acetyltransferase</fullName>
        <ecNumber evidence="8">2.3.1.4</ecNumber>
    </recommendedName>
</protein>
<dbReference type="SUPFAM" id="SSF55729">
    <property type="entry name" value="Acyl-CoA N-acyltransferases (Nat)"/>
    <property type="match status" value="1"/>
</dbReference>
<dbReference type="Gene3D" id="3.40.630.30">
    <property type="match status" value="1"/>
</dbReference>
<evidence type="ECO:0000313" key="11">
    <source>
        <dbReference type="Proteomes" id="UP000008383"/>
    </source>
</evidence>
<accession>D4DF57</accession>
<keyword evidence="4 8" id="KW-0808">Transferase</keyword>
<dbReference type="Pfam" id="PF00583">
    <property type="entry name" value="Acetyltransf_1"/>
    <property type="match status" value="1"/>
</dbReference>
<dbReference type="AlphaFoldDB" id="D4DF57"/>
<dbReference type="Proteomes" id="UP000008383">
    <property type="component" value="Unassembled WGS sequence"/>
</dbReference>
<evidence type="ECO:0000256" key="6">
    <source>
        <dbReference type="ARBA" id="ARBA00023136"/>
    </source>
</evidence>
<dbReference type="CDD" id="cd04301">
    <property type="entry name" value="NAT_SF"/>
    <property type="match status" value="1"/>
</dbReference>
<sequence length="220" mass="24498">MAIEASSTTVPVAVTNNCIDTKMLAIHAKEVKPAVTEATKANNEEEKTEEGLFSASYISPEVVSLLPENYTLRPLRRSDYQNGFLDVLSVLTKVGEFTPELWNERYDWMAKRNDEYYILVICDGTGRVVGTGSLIVERKFIHAAGLVGHIEDIAIESGQQGKKLGLRMIHALDYVAKEVGCYKELICISSQSILDCSEANEGFYLKCGFKRAGLEMAHYY</sequence>
<proteinExistence type="inferred from homology"/>
<evidence type="ECO:0000256" key="2">
    <source>
        <dbReference type="ARBA" id="ARBA00004586"/>
    </source>
</evidence>
<feature type="domain" description="N-acetyltransferase" evidence="9">
    <location>
        <begin position="70"/>
        <end position="220"/>
    </location>
</feature>
<dbReference type="GO" id="GO:0006048">
    <property type="term" value="P:UDP-N-acetylglucosamine biosynthetic process"/>
    <property type="evidence" value="ECO:0007669"/>
    <property type="project" value="UniProtKB-UniRule"/>
</dbReference>
<name>D4DF57_TRIVH</name>
<keyword evidence="7 8" id="KW-0012">Acyltransferase</keyword>
<comment type="catalytic activity">
    <reaction evidence="8">
        <text>D-glucosamine 6-phosphate + acetyl-CoA = N-acetyl-D-glucosamine 6-phosphate + CoA + H(+)</text>
        <dbReference type="Rhea" id="RHEA:10292"/>
        <dbReference type="ChEBI" id="CHEBI:15378"/>
        <dbReference type="ChEBI" id="CHEBI:57287"/>
        <dbReference type="ChEBI" id="CHEBI:57288"/>
        <dbReference type="ChEBI" id="CHEBI:57513"/>
        <dbReference type="ChEBI" id="CHEBI:58725"/>
        <dbReference type="EC" id="2.3.1.4"/>
    </reaction>
</comment>
<dbReference type="OrthoDB" id="10039976at2759"/>
<comment type="subunit">
    <text evidence="3">Homodimer.</text>
</comment>
<dbReference type="PANTHER" id="PTHR13355:SF11">
    <property type="entry name" value="GLUCOSAMINE 6-PHOSPHATE N-ACETYLTRANSFERASE"/>
    <property type="match status" value="1"/>
</dbReference>
<evidence type="ECO:0000256" key="3">
    <source>
        <dbReference type="ARBA" id="ARBA00011738"/>
    </source>
</evidence>
<evidence type="ECO:0000256" key="7">
    <source>
        <dbReference type="ARBA" id="ARBA00023315"/>
    </source>
</evidence>
<comment type="caution">
    <text evidence="10">The sequence shown here is derived from an EMBL/GenBank/DDBJ whole genome shotgun (WGS) entry which is preliminary data.</text>
</comment>
<dbReference type="RefSeq" id="XP_003020132.1">
    <property type="nucleotide sequence ID" value="XM_003020086.1"/>
</dbReference>
<dbReference type="HOGENOM" id="CLU_072095_0_1_1"/>
<keyword evidence="6" id="KW-0472">Membrane</keyword>
<dbReference type="KEGG" id="tve:TRV_05802"/>
<reference evidence="11" key="1">
    <citation type="journal article" date="2011" name="Genome Biol.">
        <title>Comparative and functional genomics provide insights into the pathogenicity of dermatophytic fungi.</title>
        <authorList>
            <person name="Burmester A."/>
            <person name="Shelest E."/>
            <person name="Gloeckner G."/>
            <person name="Heddergott C."/>
            <person name="Schindler S."/>
            <person name="Staib P."/>
            <person name="Heidel A."/>
            <person name="Felder M."/>
            <person name="Petzold A."/>
            <person name="Szafranski K."/>
            <person name="Feuermann M."/>
            <person name="Pedruzzi I."/>
            <person name="Priebe S."/>
            <person name="Groth M."/>
            <person name="Winkler R."/>
            <person name="Li W."/>
            <person name="Kniemeyer O."/>
            <person name="Schroeckh V."/>
            <person name="Hertweck C."/>
            <person name="Hube B."/>
            <person name="White T.C."/>
            <person name="Platzer M."/>
            <person name="Guthke R."/>
            <person name="Heitman J."/>
            <person name="Woestemeyer J."/>
            <person name="Zipfel P.F."/>
            <person name="Monod M."/>
            <person name="Brakhage A.A."/>
        </authorList>
    </citation>
    <scope>NUCLEOTIDE SEQUENCE [LARGE SCALE GENOMIC DNA]</scope>
    <source>
        <strain evidence="11">HKI 0517</strain>
    </source>
</reference>
<dbReference type="InterPro" id="IPR039143">
    <property type="entry name" value="GNPNAT1-like"/>
</dbReference>
<organism evidence="10 11">
    <name type="scientific">Trichophyton verrucosum (strain HKI 0517)</name>
    <dbReference type="NCBI Taxonomy" id="663202"/>
    <lineage>
        <taxon>Eukaryota</taxon>
        <taxon>Fungi</taxon>
        <taxon>Dikarya</taxon>
        <taxon>Ascomycota</taxon>
        <taxon>Pezizomycotina</taxon>
        <taxon>Eurotiomycetes</taxon>
        <taxon>Eurotiomycetidae</taxon>
        <taxon>Onygenales</taxon>
        <taxon>Arthrodermataceae</taxon>
        <taxon>Trichophyton</taxon>
    </lineage>
</organism>
<dbReference type="InterPro" id="IPR016181">
    <property type="entry name" value="Acyl_CoA_acyltransferase"/>
</dbReference>
<dbReference type="EC" id="2.3.1.4" evidence="8"/>
<keyword evidence="11" id="KW-1185">Reference proteome</keyword>
<comment type="similarity">
    <text evidence="8">Belongs to the acetyltransferase family. GNA1 subfamily.</text>
</comment>
<dbReference type="GO" id="GO:0004343">
    <property type="term" value="F:glucosamine 6-phosphate N-acetyltransferase activity"/>
    <property type="evidence" value="ECO:0007669"/>
    <property type="project" value="UniProtKB-UniRule"/>
</dbReference>
<dbReference type="InterPro" id="IPR000182">
    <property type="entry name" value="GNAT_dom"/>
</dbReference>
<dbReference type="GO" id="GO:0005789">
    <property type="term" value="C:endoplasmic reticulum membrane"/>
    <property type="evidence" value="ECO:0007669"/>
    <property type="project" value="UniProtKB-SubCell"/>
</dbReference>
<gene>
    <name evidence="10" type="ORF">TRV_05802</name>
</gene>